<gene>
    <name evidence="9" type="ORF">BJ976_000417</name>
</gene>
<dbReference type="EMBL" id="JACHMC010000001">
    <property type="protein sequence ID" value="MBB4882066.1"/>
    <property type="molecule type" value="Genomic_DNA"/>
</dbReference>
<feature type="transmembrane region" description="Helical" evidence="7">
    <location>
        <begin position="37"/>
        <end position="57"/>
    </location>
</feature>
<feature type="compositionally biased region" description="Acidic residues" evidence="6">
    <location>
        <begin position="124"/>
        <end position="135"/>
    </location>
</feature>
<evidence type="ECO:0000256" key="7">
    <source>
        <dbReference type="SAM" id="Phobius"/>
    </source>
</evidence>
<proteinExistence type="predicted"/>
<name>A0A4Y8X1A7_9MICC</name>
<dbReference type="RefSeq" id="WP_135029723.1">
    <property type="nucleotide sequence ID" value="NZ_BMLA01000003.1"/>
</dbReference>
<evidence type="ECO:0000256" key="1">
    <source>
        <dbReference type="ARBA" id="ARBA00004651"/>
    </source>
</evidence>
<evidence type="ECO:0000256" key="5">
    <source>
        <dbReference type="ARBA" id="ARBA00023136"/>
    </source>
</evidence>
<evidence type="ECO:0000313" key="10">
    <source>
        <dbReference type="Proteomes" id="UP000560081"/>
    </source>
</evidence>
<keyword evidence="2" id="KW-1003">Cell membrane</keyword>
<feature type="compositionally biased region" description="Low complexity" evidence="6">
    <location>
        <begin position="64"/>
        <end position="75"/>
    </location>
</feature>
<feature type="compositionally biased region" description="Basic and acidic residues" evidence="6">
    <location>
        <begin position="92"/>
        <end position="123"/>
    </location>
</feature>
<feature type="domain" description="Cardiolipin synthase N-terminal" evidence="8">
    <location>
        <begin position="15"/>
        <end position="59"/>
    </location>
</feature>
<feature type="region of interest" description="Disordered" evidence="6">
    <location>
        <begin position="63"/>
        <end position="135"/>
    </location>
</feature>
<evidence type="ECO:0000256" key="6">
    <source>
        <dbReference type="SAM" id="MobiDB-lite"/>
    </source>
</evidence>
<comment type="subcellular location">
    <subcellularLocation>
        <location evidence="1">Cell membrane</location>
        <topology evidence="1">Multi-pass membrane protein</topology>
    </subcellularLocation>
</comment>
<evidence type="ECO:0000256" key="2">
    <source>
        <dbReference type="ARBA" id="ARBA00022475"/>
    </source>
</evidence>
<evidence type="ECO:0000256" key="3">
    <source>
        <dbReference type="ARBA" id="ARBA00022692"/>
    </source>
</evidence>
<keyword evidence="10" id="KW-1185">Reference proteome</keyword>
<comment type="caution">
    <text evidence="9">The sequence shown here is derived from an EMBL/GenBank/DDBJ whole genome shotgun (WGS) entry which is preliminary data.</text>
</comment>
<evidence type="ECO:0000259" key="8">
    <source>
        <dbReference type="Pfam" id="PF13396"/>
    </source>
</evidence>
<accession>A0A4Y8X1A7</accession>
<keyword evidence="4 7" id="KW-1133">Transmembrane helix</keyword>
<protein>
    <submittedName>
        <fullName evidence="9">Type VI protein secretion system component VasK</fullName>
    </submittedName>
</protein>
<dbReference type="InterPro" id="IPR027379">
    <property type="entry name" value="CLS_N"/>
</dbReference>
<sequence length="135" mass="15469">MGRFIIPAAIVLVGLTLYALFEALLTPAHQMRSMPKWAWVLTVLLLPLVGPLLWLILGRRRAPRAAGGPAPARPSSPDDDEEFLRSLRVQRRQAEREKELEARERELRAREEELRRRRERGEEPEPEDGGDGTDR</sequence>
<keyword evidence="5 7" id="KW-0472">Membrane</keyword>
<organism evidence="9 10">
    <name type="scientific">Micrococcus flavus</name>
    <dbReference type="NCBI Taxonomy" id="384602"/>
    <lineage>
        <taxon>Bacteria</taxon>
        <taxon>Bacillati</taxon>
        <taxon>Actinomycetota</taxon>
        <taxon>Actinomycetes</taxon>
        <taxon>Micrococcales</taxon>
        <taxon>Micrococcaceae</taxon>
        <taxon>Micrococcus</taxon>
    </lineage>
</organism>
<keyword evidence="3 7" id="KW-0812">Transmembrane</keyword>
<dbReference type="GO" id="GO:0005886">
    <property type="term" value="C:plasma membrane"/>
    <property type="evidence" value="ECO:0007669"/>
    <property type="project" value="UniProtKB-SubCell"/>
</dbReference>
<dbReference type="OrthoDB" id="4966971at2"/>
<evidence type="ECO:0000256" key="4">
    <source>
        <dbReference type="ARBA" id="ARBA00022989"/>
    </source>
</evidence>
<dbReference type="Pfam" id="PF13396">
    <property type="entry name" value="PLDc_N"/>
    <property type="match status" value="1"/>
</dbReference>
<reference evidence="9 10" key="1">
    <citation type="submission" date="2020-08" db="EMBL/GenBank/DDBJ databases">
        <title>Sequencing the genomes of 1000 actinobacteria strains.</title>
        <authorList>
            <person name="Klenk H.-P."/>
        </authorList>
    </citation>
    <scope>NUCLEOTIDE SEQUENCE [LARGE SCALE GENOMIC DNA]</scope>
    <source>
        <strain evidence="9 10">DSM 19079</strain>
    </source>
</reference>
<dbReference type="Proteomes" id="UP000560081">
    <property type="component" value="Unassembled WGS sequence"/>
</dbReference>
<feature type="transmembrane region" description="Helical" evidence="7">
    <location>
        <begin position="5"/>
        <end position="25"/>
    </location>
</feature>
<evidence type="ECO:0000313" key="9">
    <source>
        <dbReference type="EMBL" id="MBB4882066.1"/>
    </source>
</evidence>
<dbReference type="AlphaFoldDB" id="A0A4Y8X1A7"/>